<evidence type="ECO:0000313" key="1">
    <source>
        <dbReference type="EMBL" id="GBQ01814.1"/>
    </source>
</evidence>
<sequence length="84" mass="8432">MACRAGPGRTVPDAAEDWAEDWAGDAVGEVDAAGDAVGELTGEVDAAGDADVLGEGERGWAAVTMAPLSGAVRRPTRHSLAMAP</sequence>
<dbReference type="EMBL" id="BGZL01000008">
    <property type="protein sequence ID" value="GBQ01814.1"/>
    <property type="molecule type" value="Genomic_DNA"/>
</dbReference>
<proteinExistence type="predicted"/>
<evidence type="ECO:0000313" key="2">
    <source>
        <dbReference type="Proteomes" id="UP000265354"/>
    </source>
</evidence>
<name>A0A388T0K7_9ACTN</name>
<gene>
    <name evidence="1" type="ORF">SSP531S_32610</name>
</gene>
<dbReference type="AlphaFoldDB" id="A0A388T0K7"/>
<protein>
    <submittedName>
        <fullName evidence="1">Uncharacterized protein</fullName>
    </submittedName>
</protein>
<comment type="caution">
    <text evidence="1">The sequence shown here is derived from an EMBL/GenBank/DDBJ whole genome shotgun (WGS) entry which is preliminary data.</text>
</comment>
<dbReference type="Proteomes" id="UP000265354">
    <property type="component" value="Unassembled WGS sequence"/>
</dbReference>
<accession>A0A388T0K7</accession>
<reference evidence="1 2" key="1">
    <citation type="submission" date="2018-07" db="EMBL/GenBank/DDBJ databases">
        <title>Whole Genome Shotgun Sequence of Streptomyces spongiicola strain 531S.</title>
        <authorList>
            <person name="Dohra H."/>
            <person name="Kodani S."/>
        </authorList>
    </citation>
    <scope>NUCLEOTIDE SEQUENCE [LARGE SCALE GENOMIC DNA]</scope>
    <source>
        <strain evidence="1 2">531S</strain>
    </source>
</reference>
<organism evidence="1 2">
    <name type="scientific">Streptomyces spongiicola</name>
    <dbReference type="NCBI Taxonomy" id="1690221"/>
    <lineage>
        <taxon>Bacteria</taxon>
        <taxon>Bacillati</taxon>
        <taxon>Actinomycetota</taxon>
        <taxon>Actinomycetes</taxon>
        <taxon>Kitasatosporales</taxon>
        <taxon>Streptomycetaceae</taxon>
        <taxon>Streptomyces</taxon>
    </lineage>
</organism>